<evidence type="ECO:0000313" key="5">
    <source>
        <dbReference type="Proteomes" id="UP000292424"/>
    </source>
</evidence>
<dbReference type="GO" id="GO:0033609">
    <property type="term" value="P:oxalate metabolic process"/>
    <property type="evidence" value="ECO:0007669"/>
    <property type="project" value="InterPro"/>
</dbReference>
<feature type="binding site" evidence="2">
    <location>
        <position position="61"/>
    </location>
    <ligand>
        <name>Mn(2+)</name>
        <dbReference type="ChEBI" id="CHEBI:29035"/>
        <label>1</label>
    </ligand>
</feature>
<accession>A0A5P2FZP7</accession>
<feature type="binding site" evidence="2">
    <location>
        <position position="56"/>
    </location>
    <ligand>
        <name>Mn(2+)</name>
        <dbReference type="ChEBI" id="CHEBI:29035"/>
        <label>1</label>
    </ligand>
</feature>
<dbReference type="InterPro" id="IPR017774">
    <property type="entry name" value="Bicupin_oxalate_deCO2ase/Oxase"/>
</dbReference>
<organism evidence="4 5">
    <name type="scientific">Rhizosphaericola mali</name>
    <dbReference type="NCBI Taxonomy" id="2545455"/>
    <lineage>
        <taxon>Bacteria</taxon>
        <taxon>Pseudomonadati</taxon>
        <taxon>Bacteroidota</taxon>
        <taxon>Chitinophagia</taxon>
        <taxon>Chitinophagales</taxon>
        <taxon>Chitinophagaceae</taxon>
        <taxon>Rhizosphaericola</taxon>
    </lineage>
</organism>
<dbReference type="AlphaFoldDB" id="A0A5P2FZP7"/>
<dbReference type="KEGG" id="arac:E0W69_007105"/>
<name>A0A5P2FZP7_9BACT</name>
<feature type="binding site" evidence="2">
    <location>
        <position position="280"/>
    </location>
    <ligand>
        <name>Mn(2+)</name>
        <dbReference type="ChEBI" id="CHEBI:29035"/>
        <label>2</label>
    </ligand>
</feature>
<dbReference type="SUPFAM" id="SSF51182">
    <property type="entry name" value="RmlC-like cupins"/>
    <property type="match status" value="1"/>
</dbReference>
<feature type="domain" description="Cupin type-1" evidence="3">
    <location>
        <begin position="189"/>
        <end position="330"/>
    </location>
</feature>
<keyword evidence="1 2" id="KW-0479">Metal-binding</keyword>
<dbReference type="Proteomes" id="UP000292424">
    <property type="component" value="Chromosome"/>
</dbReference>
<evidence type="ECO:0000256" key="1">
    <source>
        <dbReference type="ARBA" id="ARBA00022723"/>
    </source>
</evidence>
<dbReference type="PANTHER" id="PTHR35848:SF9">
    <property type="entry name" value="SLL1358 PROTEIN"/>
    <property type="match status" value="1"/>
</dbReference>
<dbReference type="RefSeq" id="WP_131329325.1">
    <property type="nucleotide sequence ID" value="NZ_CP044016.1"/>
</dbReference>
<feature type="binding site" evidence="2">
    <location>
        <position position="236"/>
    </location>
    <ligand>
        <name>Mn(2+)</name>
        <dbReference type="ChEBI" id="CHEBI:29035"/>
        <label>2</label>
    </ligand>
</feature>
<feature type="binding site" evidence="2">
    <location>
        <position position="54"/>
    </location>
    <ligand>
        <name>Mn(2+)</name>
        <dbReference type="ChEBI" id="CHEBI:29035"/>
        <label>1</label>
    </ligand>
</feature>
<dbReference type="CDD" id="cd20305">
    <property type="entry name" value="cupin_OxDC_C"/>
    <property type="match status" value="1"/>
</dbReference>
<evidence type="ECO:0000259" key="3">
    <source>
        <dbReference type="SMART" id="SM00835"/>
    </source>
</evidence>
<feature type="domain" description="Cupin type-1" evidence="3">
    <location>
        <begin position="9"/>
        <end position="153"/>
    </location>
</feature>
<keyword evidence="2" id="KW-0464">Manganese</keyword>
<dbReference type="InterPro" id="IPR051610">
    <property type="entry name" value="GPI/OXD"/>
</dbReference>
<dbReference type="PANTHER" id="PTHR35848">
    <property type="entry name" value="OXALATE-BINDING PROTEIN"/>
    <property type="match status" value="1"/>
</dbReference>
<feature type="binding site" evidence="2">
    <location>
        <position position="100"/>
    </location>
    <ligand>
        <name>Mn(2+)</name>
        <dbReference type="ChEBI" id="CHEBI:29035"/>
        <label>1</label>
    </ligand>
</feature>
<dbReference type="NCBIfam" id="TIGR03404">
    <property type="entry name" value="bicupin_oxalic"/>
    <property type="match status" value="1"/>
</dbReference>
<feature type="binding site" evidence="2">
    <location>
        <position position="234"/>
    </location>
    <ligand>
        <name>Mn(2+)</name>
        <dbReference type="ChEBI" id="CHEBI:29035"/>
        <label>2</label>
    </ligand>
</feature>
<dbReference type="Pfam" id="PF00190">
    <property type="entry name" value="Cupin_1"/>
    <property type="match status" value="2"/>
</dbReference>
<dbReference type="SMART" id="SM00835">
    <property type="entry name" value="Cupin_1"/>
    <property type="match status" value="2"/>
</dbReference>
<dbReference type="InterPro" id="IPR011051">
    <property type="entry name" value="RmlC_Cupin_sf"/>
</dbReference>
<evidence type="ECO:0000313" key="4">
    <source>
        <dbReference type="EMBL" id="QES88437.1"/>
    </source>
</evidence>
<protein>
    <submittedName>
        <fullName evidence="4">Cupin domain-containing protein</fullName>
    </submittedName>
</protein>
<proteinExistence type="predicted"/>
<keyword evidence="5" id="KW-1185">Reference proteome</keyword>
<evidence type="ECO:0000256" key="2">
    <source>
        <dbReference type="PIRSR" id="PIRSR617774-2"/>
    </source>
</evidence>
<dbReference type="Gene3D" id="2.60.120.10">
    <property type="entry name" value="Jelly Rolls"/>
    <property type="match status" value="2"/>
</dbReference>
<dbReference type="OrthoDB" id="1973590at2"/>
<feature type="binding site" evidence="2">
    <location>
        <position position="241"/>
    </location>
    <ligand>
        <name>Mn(2+)</name>
        <dbReference type="ChEBI" id="CHEBI:29035"/>
        <label>2</label>
    </ligand>
</feature>
<dbReference type="InterPro" id="IPR014710">
    <property type="entry name" value="RmlC-like_jellyroll"/>
</dbReference>
<comment type="cofactor">
    <cofactor evidence="2">
        <name>Mn(2+)</name>
        <dbReference type="ChEBI" id="CHEBI:29035"/>
    </cofactor>
    <text evidence="2">Binds 2 manganese ions per subunit.</text>
</comment>
<reference evidence="4 5" key="1">
    <citation type="submission" date="2019-09" db="EMBL/GenBank/DDBJ databases">
        <title>Complete genome sequence of Arachidicoccus sp. B3-10 isolated from apple orchard soil.</title>
        <authorList>
            <person name="Kim H.S."/>
            <person name="Han K.-I."/>
            <person name="Suh M.K."/>
            <person name="Lee K.C."/>
            <person name="Eom M.K."/>
            <person name="Kim J.-S."/>
            <person name="Kang S.W."/>
            <person name="Sin Y."/>
            <person name="Lee J.-S."/>
        </authorList>
    </citation>
    <scope>NUCLEOTIDE SEQUENCE [LARGE SCALE GENOMIC DNA]</scope>
    <source>
        <strain evidence="4 5">B3-10</strain>
    </source>
</reference>
<sequence>MAELPKFKYKLEAEKPKLGPGGITRGASINEFPASVGLAGVSMHLDPGAVRELHWHANAAEWGYVVTGCIRTTIMHPDGSIYTDFFYPGDVWYFPKGYGHVLQGVGVESSHFILIFDNGNFSEDHTFSITDFVSSVPSAIAAQSLGLTEAQVKTLYQGEAYFAQCEIPTNANGLLTQREKQELITMHKYPLHAQTPRIFEGGFQRVVTQNDFPISTTICGSLIEIMPGGLRELHWHPNADEWQYFLEGTAEVGVFLAQGHFVKDEYEAGDLGYAPMGAGHYIKNTGNTVLKVLVGFNSGHYQSVDLSEWIAQNPKDIIQGNFGISDETYAALPKKAKRFIK</sequence>
<dbReference type="GO" id="GO:0046872">
    <property type="term" value="F:metal ion binding"/>
    <property type="evidence" value="ECO:0007669"/>
    <property type="project" value="UniProtKB-KW"/>
</dbReference>
<dbReference type="InterPro" id="IPR006045">
    <property type="entry name" value="Cupin_1"/>
</dbReference>
<dbReference type="EMBL" id="CP044016">
    <property type="protein sequence ID" value="QES88437.1"/>
    <property type="molecule type" value="Genomic_DNA"/>
</dbReference>
<gene>
    <name evidence="4" type="ORF">E0W69_007105</name>
</gene>